<protein>
    <submittedName>
        <fullName evidence="1">GTPase activating protein</fullName>
    </submittedName>
</protein>
<gene>
    <name evidence="1" type="ORF">EJF14_10866</name>
</gene>
<proteinExistence type="predicted"/>
<evidence type="ECO:0000313" key="2">
    <source>
        <dbReference type="Proteomes" id="UP000326582"/>
    </source>
</evidence>
<sequence>MYEKALGWSFSRVSFEPHRSAELEPLAQSFSSRFRTRLFSRPHISHLLFSRPAPTIACIGSCTRPVDGNCLDQQKPPPNKLYSHSSDVSLTAKVQSCPPNCPNTNAPSTHTLRSLMKSSFHKSLLRDKATFRGPGINVSRDGVSWSQTGSLMITAEGAIMAQDNGGRVSVLLADLQSCSVQIFPSSLSTGRRRFGKKSDDPSSQAEEPPVVFVRSYDNVRLYLKIASKSHFGAILSALFAWQNMRPSGLAKKWFALNKAGSGPEDPHELLVCRFKVYGPLPAKSKSIKVVPGPKPPLFHESATETGDSLQVNSPISSNFDHVANEGWFYTMGVLRSNGMLNFITELDGTLLYSIDVKMLLGSEIRELHHSICGAPNILFVGHIRELRWNNVLKSVSALTPESVNMQPLLTREGRPVASNSRIFIEFPLHIDLEDWFVGLNYFCKREYIGSFTEKCAHLPAPDVDNSIDPDSTIEHSGISDSTNSESNTSMSLESFPREHFRVSKKVVIDIIEAKFDEQQHDKNNVYAEVVMWNFPWARTACVPFGQNPFWKEEFATDLPISTQMIHIVIKRSSSTVHSASDAIVGTVYLTPDILTQQLVSASTMTIGSEPNGISVAGSSSISRTLAASALIPQSNIVRLPIYDSVNVPIGKLVLTVDLKEYLILPPADFRPLESMLLNCPMKDLIKFCNSTVVTSQFENVSFILLDIFQSLGIEDRWFKTLIETELVTVNNVTRKNYTNKNGTTTTSNNVFNTLFRGSSIFTKSLEKYILRIGQEYLEKVFGNFFEKVSTEKKTCEVDPRYVRLQLKAKSKYGENVDLTDKAIEEDVDSEEDYDSDTERDREQLVKDTIEENFQNLYSYTEEIWSRIYSTSNDLPKQIKVQLKNFRTKVDLACDPDDKETSLNCLSAFIFLRFFCPAILNPKLFYLTKTHQTGNAQRTLTLLAKILLNLANRQEFNTHKEPHLVRMNEFLKAHEHEVYEYFDRITGRKNDFNEKVLNLSHEMKRFDLGLSSDSSSSELPTTPYLIDKYLRLTEFIHLLQLNDTHSRSHSQSSKFGSSSASISTTLSPGHSNVNSPISGAGQRKTILQDRDAIVENRSDLKVNEEGSIYQIGSLEFEKSEFLDLVGDNETEGFIKSLCRSNEDIFSFITSNISLRDLQKQSTNLVNKINDLSYQLQFPEVCRNLQGSTKMWELFVDDIIDRACLDSNKNSIVFYEPHFQDALLPGQKRLTEHALSSLKLKFPSGYNGDDAISVSESVGSMSTILKSGTKNPFKRWLKRD</sequence>
<keyword evidence="2" id="KW-1185">Reference proteome</keyword>
<dbReference type="Proteomes" id="UP000326582">
    <property type="component" value="Chromosome 1"/>
</dbReference>
<evidence type="ECO:0000313" key="1">
    <source>
        <dbReference type="EMBL" id="QFZ25755.1"/>
    </source>
</evidence>
<name>A0ACD0WE52_CLALS</name>
<accession>A0ACD0WE52</accession>
<organism evidence="1 2">
    <name type="scientific">Clavispora lusitaniae</name>
    <name type="common">Candida lusitaniae</name>
    <dbReference type="NCBI Taxonomy" id="36911"/>
    <lineage>
        <taxon>Eukaryota</taxon>
        <taxon>Fungi</taxon>
        <taxon>Dikarya</taxon>
        <taxon>Ascomycota</taxon>
        <taxon>Saccharomycotina</taxon>
        <taxon>Pichiomycetes</taxon>
        <taxon>Metschnikowiaceae</taxon>
        <taxon>Clavispora</taxon>
    </lineage>
</organism>
<reference evidence="2" key="1">
    <citation type="journal article" date="2019" name="MBio">
        <title>Comparative genomics for the elucidation of multidrug resistance (MDR) in Candida lusitaniae.</title>
        <authorList>
            <person name="Kannan A."/>
            <person name="Asner S.A."/>
            <person name="Trachsel E."/>
            <person name="Kelly S."/>
            <person name="Parker J."/>
            <person name="Sanglard D."/>
        </authorList>
    </citation>
    <scope>NUCLEOTIDE SEQUENCE [LARGE SCALE GENOMIC DNA]</scope>
    <source>
        <strain evidence="2">P1</strain>
    </source>
</reference>
<dbReference type="EMBL" id="CP038484">
    <property type="protein sequence ID" value="QFZ25755.1"/>
    <property type="molecule type" value="Genomic_DNA"/>
</dbReference>